<evidence type="ECO:0008006" key="4">
    <source>
        <dbReference type="Google" id="ProtNLM"/>
    </source>
</evidence>
<feature type="region of interest" description="Disordered" evidence="1">
    <location>
        <begin position="103"/>
        <end position="123"/>
    </location>
</feature>
<evidence type="ECO:0000256" key="1">
    <source>
        <dbReference type="SAM" id="MobiDB-lite"/>
    </source>
</evidence>
<dbReference type="Gene3D" id="3.30.1310.10">
    <property type="entry name" value="Nucleoid-associated protein YbaB-like domain"/>
    <property type="match status" value="1"/>
</dbReference>
<keyword evidence="3" id="KW-1185">Reference proteome</keyword>
<reference evidence="2" key="1">
    <citation type="submission" date="2021-02" db="EMBL/GenBank/DDBJ databases">
        <title>Phycicoccus sp. MQZ13P-5T, whole genome shotgun sequence.</title>
        <authorList>
            <person name="Tuo L."/>
        </authorList>
    </citation>
    <scope>NUCLEOTIDE SEQUENCE</scope>
    <source>
        <strain evidence="2">MQZ13P-5</strain>
    </source>
</reference>
<name>A0ABS2CL02_9MICO</name>
<gene>
    <name evidence="2" type="ORF">JQN70_09195</name>
</gene>
<sequence>MTRPQPTPGMDPHLFEGNTPGETELRRLVEQARAAAEWRRSVESLRGVGESEDGVRVEVSASGGVVAVTVPDSACTEGGAAVTEQVLDAVMAAQQDLATQLRRSSEEAFGEDSPAARTVSGSLDTRFARATALPDTADDTP</sequence>
<feature type="region of interest" description="Disordered" evidence="1">
    <location>
        <begin position="1"/>
        <end position="20"/>
    </location>
</feature>
<protein>
    <recommendedName>
        <fullName evidence="4">YbaB/EbfC DNA-binding family protein</fullName>
    </recommendedName>
</protein>
<dbReference type="InterPro" id="IPR036894">
    <property type="entry name" value="YbaB-like_sf"/>
</dbReference>
<evidence type="ECO:0000313" key="2">
    <source>
        <dbReference type="EMBL" id="MBM6400557.1"/>
    </source>
</evidence>
<dbReference type="EMBL" id="JAFDVD010000009">
    <property type="protein sequence ID" value="MBM6400557.1"/>
    <property type="molecule type" value="Genomic_DNA"/>
</dbReference>
<dbReference type="Proteomes" id="UP001430172">
    <property type="component" value="Unassembled WGS sequence"/>
</dbReference>
<proteinExistence type="predicted"/>
<dbReference type="RefSeq" id="WP_204131039.1">
    <property type="nucleotide sequence ID" value="NZ_JAFDVD010000009.1"/>
</dbReference>
<evidence type="ECO:0000313" key="3">
    <source>
        <dbReference type="Proteomes" id="UP001430172"/>
    </source>
</evidence>
<organism evidence="2 3">
    <name type="scientific">Phycicoccus sonneratiae</name>
    <dbReference type="NCBI Taxonomy" id="2807628"/>
    <lineage>
        <taxon>Bacteria</taxon>
        <taxon>Bacillati</taxon>
        <taxon>Actinomycetota</taxon>
        <taxon>Actinomycetes</taxon>
        <taxon>Micrococcales</taxon>
        <taxon>Intrasporangiaceae</taxon>
        <taxon>Phycicoccus</taxon>
    </lineage>
</organism>
<comment type="caution">
    <text evidence="2">The sequence shown here is derived from an EMBL/GenBank/DDBJ whole genome shotgun (WGS) entry which is preliminary data.</text>
</comment>
<accession>A0ABS2CL02</accession>